<accession>A0A4S2FW38</accession>
<comment type="caution">
    <text evidence="2">The sequence shown here is derived from an EMBL/GenBank/DDBJ whole genome shotgun (WGS) entry which is preliminary data.</text>
</comment>
<keyword evidence="1" id="KW-0812">Transmembrane</keyword>
<evidence type="ECO:0000256" key="1">
    <source>
        <dbReference type="SAM" id="Phobius"/>
    </source>
</evidence>
<protein>
    <submittedName>
        <fullName evidence="2">Uncharacterized protein</fullName>
    </submittedName>
</protein>
<keyword evidence="1" id="KW-0472">Membrane</keyword>
<feature type="transmembrane region" description="Helical" evidence="1">
    <location>
        <begin position="77"/>
        <end position="95"/>
    </location>
</feature>
<dbReference type="Proteomes" id="UP000306630">
    <property type="component" value="Unassembled WGS sequence"/>
</dbReference>
<gene>
    <name evidence="2" type="ORF">E5333_08790</name>
</gene>
<dbReference type="AlphaFoldDB" id="A0A4S2FW38"/>
<sequence>MDIEELKRRIDSLDARLTELEGRGNTDEQMAKIKVGRIVTARDRLVRRYRIFTVVGMLMCVVSVIIYRHILPMFPRILFGGFFLVASMMDLYLMIGIKKIDCCSMGVAEVAEKARYYRRRHHMFMAVLIVLLVPVLGSVAVALSDDMAYIWGMAVGGTVGLVLGIGIYLKIMREYRTLYGADA</sequence>
<keyword evidence="1" id="KW-1133">Transmembrane helix</keyword>
<dbReference type="EMBL" id="SRYD01000032">
    <property type="protein sequence ID" value="TGY73581.1"/>
    <property type="molecule type" value="Genomic_DNA"/>
</dbReference>
<evidence type="ECO:0000313" key="2">
    <source>
        <dbReference type="EMBL" id="TGY73581.1"/>
    </source>
</evidence>
<feature type="transmembrane region" description="Helical" evidence="1">
    <location>
        <begin position="123"/>
        <end position="143"/>
    </location>
</feature>
<name>A0A4S2FW38_9BACT</name>
<organism evidence="2 3">
    <name type="scientific">Muribaculum intestinale</name>
    <dbReference type="NCBI Taxonomy" id="1796646"/>
    <lineage>
        <taxon>Bacteria</taxon>
        <taxon>Pseudomonadati</taxon>
        <taxon>Bacteroidota</taxon>
        <taxon>Bacteroidia</taxon>
        <taxon>Bacteroidales</taxon>
        <taxon>Muribaculaceae</taxon>
        <taxon>Muribaculum</taxon>
    </lineage>
</organism>
<proteinExistence type="predicted"/>
<dbReference type="RefSeq" id="WP_135993399.1">
    <property type="nucleotide sequence ID" value="NZ_CAOJGF010000029.1"/>
</dbReference>
<reference evidence="2 3" key="1">
    <citation type="submission" date="2019-04" db="EMBL/GenBank/DDBJ databases">
        <title>Microbes associate with the intestines of laboratory mice.</title>
        <authorList>
            <person name="Navarre W."/>
            <person name="Wong E."/>
            <person name="Huang K."/>
            <person name="Tropini C."/>
            <person name="Ng K."/>
            <person name="Yu B."/>
        </authorList>
    </citation>
    <scope>NUCLEOTIDE SEQUENCE [LARGE SCALE GENOMIC DNA]</scope>
    <source>
        <strain evidence="2 3">NM06_A21</strain>
    </source>
</reference>
<feature type="transmembrane region" description="Helical" evidence="1">
    <location>
        <begin position="51"/>
        <end position="71"/>
    </location>
</feature>
<evidence type="ECO:0000313" key="3">
    <source>
        <dbReference type="Proteomes" id="UP000306630"/>
    </source>
</evidence>
<feature type="transmembrane region" description="Helical" evidence="1">
    <location>
        <begin position="149"/>
        <end position="169"/>
    </location>
</feature>